<reference evidence="2" key="2">
    <citation type="journal article" date="2015" name="Data Brief">
        <title>Shoot transcriptome of the giant reed, Arundo donax.</title>
        <authorList>
            <person name="Barrero R.A."/>
            <person name="Guerrero F.D."/>
            <person name="Moolhuijzen P."/>
            <person name="Goolsby J.A."/>
            <person name="Tidwell J."/>
            <person name="Bellgard S.E."/>
            <person name="Bellgard M.I."/>
        </authorList>
    </citation>
    <scope>NUCLEOTIDE SEQUENCE</scope>
    <source>
        <tissue evidence="2">Shoot tissue taken approximately 20 cm above the soil surface</tissue>
    </source>
</reference>
<feature type="chain" id="PRO_5002044294" evidence="1">
    <location>
        <begin position="17"/>
        <end position="30"/>
    </location>
</feature>
<dbReference type="EMBL" id="GBRH01234588">
    <property type="protein sequence ID" value="JAD63307.1"/>
    <property type="molecule type" value="Transcribed_RNA"/>
</dbReference>
<evidence type="ECO:0000313" key="2">
    <source>
        <dbReference type="EMBL" id="JAD63307.1"/>
    </source>
</evidence>
<evidence type="ECO:0000256" key="1">
    <source>
        <dbReference type="SAM" id="SignalP"/>
    </source>
</evidence>
<proteinExistence type="predicted"/>
<sequence length="30" mass="3439">MALVVQLLVFLGRVQAIYRSVWIKPLVIRG</sequence>
<organism evidence="2">
    <name type="scientific">Arundo donax</name>
    <name type="common">Giant reed</name>
    <name type="synonym">Donax arundinaceus</name>
    <dbReference type="NCBI Taxonomy" id="35708"/>
    <lineage>
        <taxon>Eukaryota</taxon>
        <taxon>Viridiplantae</taxon>
        <taxon>Streptophyta</taxon>
        <taxon>Embryophyta</taxon>
        <taxon>Tracheophyta</taxon>
        <taxon>Spermatophyta</taxon>
        <taxon>Magnoliopsida</taxon>
        <taxon>Liliopsida</taxon>
        <taxon>Poales</taxon>
        <taxon>Poaceae</taxon>
        <taxon>PACMAD clade</taxon>
        <taxon>Arundinoideae</taxon>
        <taxon>Arundineae</taxon>
        <taxon>Arundo</taxon>
    </lineage>
</organism>
<protein>
    <submittedName>
        <fullName evidence="2">Uncharacterized protein</fullName>
    </submittedName>
</protein>
<feature type="signal peptide" evidence="1">
    <location>
        <begin position="1"/>
        <end position="16"/>
    </location>
</feature>
<dbReference type="AlphaFoldDB" id="A0A0A9BVK6"/>
<reference evidence="2" key="1">
    <citation type="submission" date="2014-09" db="EMBL/GenBank/DDBJ databases">
        <authorList>
            <person name="Magalhaes I.L.F."/>
            <person name="Oliveira U."/>
            <person name="Santos F.R."/>
            <person name="Vidigal T.H.D.A."/>
            <person name="Brescovit A.D."/>
            <person name="Santos A.J."/>
        </authorList>
    </citation>
    <scope>NUCLEOTIDE SEQUENCE</scope>
    <source>
        <tissue evidence="2">Shoot tissue taken approximately 20 cm above the soil surface</tissue>
    </source>
</reference>
<accession>A0A0A9BVK6</accession>
<name>A0A0A9BVK6_ARUDO</name>
<keyword evidence="1" id="KW-0732">Signal</keyword>